<protein>
    <submittedName>
        <fullName evidence="2">Uncharacterized protein</fullName>
    </submittedName>
</protein>
<dbReference type="AlphaFoldDB" id="A0A9P5WW74"/>
<feature type="region of interest" description="Disordered" evidence="1">
    <location>
        <begin position="190"/>
        <end position="216"/>
    </location>
</feature>
<dbReference type="Proteomes" id="UP000807342">
    <property type="component" value="Unassembled WGS sequence"/>
</dbReference>
<sequence length="352" mass="37387">MPRKPKSKLVDNATNAPAFKPSDATQRFLAVMNQNCHAASSFTINEYSNLVPPAWRSVVMDDLLHMQFKLATPPIAPTTSAPIEVNSNNRDESDIDELSPTEELLNAIATFGQWFESNNITDNDIPMEPIAPTHAFSEAASQTPAPSLKASMPPPLPTTVAISPAAVASIPPSSPHGHASYAGTAAKNLNPAAPPFVHGPPHAPVQPPAQAQQPVSSKHSKWPFYATCGPSRHQFFIEVPSIPKDTSLPSMVKMANTSLACAKSALWVDSACFSPRSIMCATASIPSTLDLDIIKAMLSGRLLGACVCIPASQSFIKVVDVPFFKPGTTKPIPSAEVGAQLQCSIIHKSNPS</sequence>
<proteinExistence type="predicted"/>
<keyword evidence="3" id="KW-1185">Reference proteome</keyword>
<feature type="compositionally biased region" description="Pro residues" evidence="1">
    <location>
        <begin position="192"/>
        <end position="207"/>
    </location>
</feature>
<gene>
    <name evidence="2" type="ORF">P691DRAFT_768438</name>
</gene>
<name>A0A9P5WW74_9AGAR</name>
<evidence type="ECO:0000256" key="1">
    <source>
        <dbReference type="SAM" id="MobiDB-lite"/>
    </source>
</evidence>
<evidence type="ECO:0000313" key="3">
    <source>
        <dbReference type="Proteomes" id="UP000807342"/>
    </source>
</evidence>
<accession>A0A9P5WW74</accession>
<comment type="caution">
    <text evidence="2">The sequence shown here is derived from an EMBL/GenBank/DDBJ whole genome shotgun (WGS) entry which is preliminary data.</text>
</comment>
<dbReference type="EMBL" id="MU153005">
    <property type="protein sequence ID" value="KAF9440013.1"/>
    <property type="molecule type" value="Genomic_DNA"/>
</dbReference>
<evidence type="ECO:0000313" key="2">
    <source>
        <dbReference type="EMBL" id="KAF9440013.1"/>
    </source>
</evidence>
<reference evidence="2" key="1">
    <citation type="submission" date="2020-11" db="EMBL/GenBank/DDBJ databases">
        <authorList>
            <consortium name="DOE Joint Genome Institute"/>
            <person name="Ahrendt S."/>
            <person name="Riley R."/>
            <person name="Andreopoulos W."/>
            <person name="Labutti K."/>
            <person name="Pangilinan J."/>
            <person name="Ruiz-Duenas F.J."/>
            <person name="Barrasa J.M."/>
            <person name="Sanchez-Garcia M."/>
            <person name="Camarero S."/>
            <person name="Miyauchi S."/>
            <person name="Serrano A."/>
            <person name="Linde D."/>
            <person name="Babiker R."/>
            <person name="Drula E."/>
            <person name="Ayuso-Fernandez I."/>
            <person name="Pacheco R."/>
            <person name="Padilla G."/>
            <person name="Ferreira P."/>
            <person name="Barriuso J."/>
            <person name="Kellner H."/>
            <person name="Castanera R."/>
            <person name="Alfaro M."/>
            <person name="Ramirez L."/>
            <person name="Pisabarro A.G."/>
            <person name="Kuo A."/>
            <person name="Tritt A."/>
            <person name="Lipzen A."/>
            <person name="He G."/>
            <person name="Yan M."/>
            <person name="Ng V."/>
            <person name="Cullen D."/>
            <person name="Martin F."/>
            <person name="Rosso M.-N."/>
            <person name="Henrissat B."/>
            <person name="Hibbett D."/>
            <person name="Martinez A.T."/>
            <person name="Grigoriev I.V."/>
        </authorList>
    </citation>
    <scope>NUCLEOTIDE SEQUENCE</scope>
    <source>
        <strain evidence="2">MF-IS2</strain>
    </source>
</reference>
<organism evidence="2 3">
    <name type="scientific">Macrolepiota fuliginosa MF-IS2</name>
    <dbReference type="NCBI Taxonomy" id="1400762"/>
    <lineage>
        <taxon>Eukaryota</taxon>
        <taxon>Fungi</taxon>
        <taxon>Dikarya</taxon>
        <taxon>Basidiomycota</taxon>
        <taxon>Agaricomycotina</taxon>
        <taxon>Agaricomycetes</taxon>
        <taxon>Agaricomycetidae</taxon>
        <taxon>Agaricales</taxon>
        <taxon>Agaricineae</taxon>
        <taxon>Agaricaceae</taxon>
        <taxon>Macrolepiota</taxon>
    </lineage>
</organism>
<dbReference type="OrthoDB" id="343114at2759"/>